<dbReference type="OrthoDB" id="195679at2759"/>
<dbReference type="EMBL" id="KK114304">
    <property type="protein sequence ID" value="KFM62120.1"/>
    <property type="molecule type" value="Genomic_DNA"/>
</dbReference>
<dbReference type="SUPFAM" id="SSF49562">
    <property type="entry name" value="C2 domain (Calcium/lipid-binding domain, CaLB)"/>
    <property type="match status" value="2"/>
</dbReference>
<keyword evidence="6" id="KW-1185">Reference proteome</keyword>
<keyword evidence="2" id="KW-0677">Repeat</keyword>
<dbReference type="GO" id="GO:0005886">
    <property type="term" value="C:plasma membrane"/>
    <property type="evidence" value="ECO:0007669"/>
    <property type="project" value="TreeGrafter"/>
</dbReference>
<dbReference type="PROSITE" id="PS50004">
    <property type="entry name" value="C2"/>
    <property type="match status" value="2"/>
</dbReference>
<accession>A0A087TAI1</accession>
<sequence length="296" mass="34413">MMEVFVKQCRNLAAVDIRRNKSDPYVKCYLLPDKTRSGKRKTKTKKNTLNPIFNELLRFPVLKHELESRTLWLSVWNSDLFGRNDFLGEITLPLGYRLLDSPTLRWYPLQERMESLTSPLNYKGELFLALKYVPRDLSLESRFRPAPVISLRGALHVLVKEARNISVNRSSGALDAFCKSYLLPDKSKSSKQKTPVVKKSRHPKWYYTVIYEDLSVDELRERSLELTVWDHDKLSSNEFMGGVRLNTGTGLYHGVSVEWMDARRDEAALWQAMLESPNMWVDGCLPLRPTMQFRHS</sequence>
<dbReference type="GO" id="GO:0070382">
    <property type="term" value="C:exocytic vesicle"/>
    <property type="evidence" value="ECO:0007669"/>
    <property type="project" value="TreeGrafter"/>
</dbReference>
<comment type="subcellular location">
    <subcellularLocation>
        <location evidence="1">Membrane</location>
    </subcellularLocation>
</comment>
<dbReference type="Pfam" id="PF00168">
    <property type="entry name" value="C2"/>
    <property type="match status" value="2"/>
</dbReference>
<evidence type="ECO:0000256" key="2">
    <source>
        <dbReference type="ARBA" id="ARBA00022737"/>
    </source>
</evidence>
<feature type="non-terminal residue" evidence="5">
    <location>
        <position position="296"/>
    </location>
</feature>
<dbReference type="GO" id="GO:0042043">
    <property type="term" value="F:neurexin family protein binding"/>
    <property type="evidence" value="ECO:0007669"/>
    <property type="project" value="TreeGrafter"/>
</dbReference>
<gene>
    <name evidence="5" type="ORF">X975_00556</name>
</gene>
<dbReference type="CDD" id="cd08521">
    <property type="entry name" value="C2A_SLP"/>
    <property type="match status" value="1"/>
</dbReference>
<dbReference type="Gene3D" id="2.60.40.150">
    <property type="entry name" value="C2 domain"/>
    <property type="match status" value="2"/>
</dbReference>
<dbReference type="AlphaFoldDB" id="A0A087TAI1"/>
<name>A0A087TAI1_STEMI</name>
<dbReference type="InterPro" id="IPR000008">
    <property type="entry name" value="C2_dom"/>
</dbReference>
<dbReference type="STRING" id="407821.A0A087TAI1"/>
<dbReference type="CDD" id="cd04020">
    <property type="entry name" value="C2B_SLP_1-2-3-4"/>
    <property type="match status" value="1"/>
</dbReference>
<dbReference type="SMART" id="SM00239">
    <property type="entry name" value="C2"/>
    <property type="match status" value="2"/>
</dbReference>
<reference evidence="5 6" key="1">
    <citation type="submission" date="2013-11" db="EMBL/GenBank/DDBJ databases">
        <title>Genome sequencing of Stegodyphus mimosarum.</title>
        <authorList>
            <person name="Bechsgaard J."/>
        </authorList>
    </citation>
    <scope>NUCLEOTIDE SEQUENCE [LARGE SCALE GENOMIC DNA]</scope>
</reference>
<dbReference type="PANTHER" id="PTHR45716:SF2">
    <property type="entry name" value="BITESIZE, ISOFORM I"/>
    <property type="match status" value="1"/>
</dbReference>
<feature type="domain" description="C2" evidence="4">
    <location>
        <begin position="1"/>
        <end position="107"/>
    </location>
</feature>
<dbReference type="PANTHER" id="PTHR45716">
    <property type="entry name" value="BITESIZE, ISOFORM I"/>
    <property type="match status" value="1"/>
</dbReference>
<evidence type="ECO:0000313" key="5">
    <source>
        <dbReference type="EMBL" id="KFM62120.1"/>
    </source>
</evidence>
<feature type="domain" description="C2" evidence="4">
    <location>
        <begin position="133"/>
        <end position="260"/>
    </location>
</feature>
<evidence type="ECO:0000259" key="4">
    <source>
        <dbReference type="PROSITE" id="PS50004"/>
    </source>
</evidence>
<dbReference type="InterPro" id="IPR043567">
    <property type="entry name" value="SYTL1-5_C2B"/>
</dbReference>
<dbReference type="FunFam" id="2.60.40.150:FF:000006">
    <property type="entry name" value="Synaptotagmin-like 5, isoform CRA_a"/>
    <property type="match status" value="1"/>
</dbReference>
<proteinExistence type="predicted"/>
<protein>
    <submittedName>
        <fullName evidence="5">Synaptotagmin-like protein 5</fullName>
    </submittedName>
</protein>
<dbReference type="OMA" id="VEVSWMD"/>
<dbReference type="Proteomes" id="UP000054359">
    <property type="component" value="Unassembled WGS sequence"/>
</dbReference>
<dbReference type="InterPro" id="IPR035892">
    <property type="entry name" value="C2_domain_sf"/>
</dbReference>
<dbReference type="GO" id="GO:0006887">
    <property type="term" value="P:exocytosis"/>
    <property type="evidence" value="ECO:0007669"/>
    <property type="project" value="TreeGrafter"/>
</dbReference>
<evidence type="ECO:0000256" key="3">
    <source>
        <dbReference type="ARBA" id="ARBA00023136"/>
    </source>
</evidence>
<keyword evidence="3" id="KW-0472">Membrane</keyword>
<evidence type="ECO:0000313" key="6">
    <source>
        <dbReference type="Proteomes" id="UP000054359"/>
    </source>
</evidence>
<organism evidence="5 6">
    <name type="scientific">Stegodyphus mimosarum</name>
    <name type="common">African social velvet spider</name>
    <dbReference type="NCBI Taxonomy" id="407821"/>
    <lineage>
        <taxon>Eukaryota</taxon>
        <taxon>Metazoa</taxon>
        <taxon>Ecdysozoa</taxon>
        <taxon>Arthropoda</taxon>
        <taxon>Chelicerata</taxon>
        <taxon>Arachnida</taxon>
        <taxon>Araneae</taxon>
        <taxon>Araneomorphae</taxon>
        <taxon>Entelegynae</taxon>
        <taxon>Eresoidea</taxon>
        <taxon>Eresidae</taxon>
        <taxon>Stegodyphus</taxon>
    </lineage>
</organism>
<evidence type="ECO:0000256" key="1">
    <source>
        <dbReference type="ARBA" id="ARBA00004370"/>
    </source>
</evidence>